<organism evidence="2 3">
    <name type="scientific">Virgisporangium aliadipatigenens</name>
    <dbReference type="NCBI Taxonomy" id="741659"/>
    <lineage>
        <taxon>Bacteria</taxon>
        <taxon>Bacillati</taxon>
        <taxon>Actinomycetota</taxon>
        <taxon>Actinomycetes</taxon>
        <taxon>Micromonosporales</taxon>
        <taxon>Micromonosporaceae</taxon>
        <taxon>Virgisporangium</taxon>
    </lineage>
</organism>
<dbReference type="GO" id="GO:0005509">
    <property type="term" value="F:calcium ion binding"/>
    <property type="evidence" value="ECO:0007669"/>
    <property type="project" value="InterPro"/>
</dbReference>
<evidence type="ECO:0000313" key="3">
    <source>
        <dbReference type="Proteomes" id="UP000619260"/>
    </source>
</evidence>
<accession>A0A8J3YR84</accession>
<dbReference type="EMBL" id="BOPF01000033">
    <property type="protein sequence ID" value="GIJ50189.1"/>
    <property type="molecule type" value="Genomic_DNA"/>
</dbReference>
<comment type="caution">
    <text evidence="2">The sequence shown here is derived from an EMBL/GenBank/DDBJ whole genome shotgun (WGS) entry which is preliminary data.</text>
</comment>
<evidence type="ECO:0000256" key="1">
    <source>
        <dbReference type="SAM" id="MobiDB-lite"/>
    </source>
</evidence>
<name>A0A8J3YR84_9ACTN</name>
<gene>
    <name evidence="2" type="ORF">Val02_70750</name>
</gene>
<reference evidence="2" key="1">
    <citation type="submission" date="2021-01" db="EMBL/GenBank/DDBJ databases">
        <title>Whole genome shotgun sequence of Virgisporangium aliadipatigenens NBRC 105644.</title>
        <authorList>
            <person name="Komaki H."/>
            <person name="Tamura T."/>
        </authorList>
    </citation>
    <scope>NUCLEOTIDE SEQUENCE</scope>
    <source>
        <strain evidence="2">NBRC 105644</strain>
    </source>
</reference>
<dbReference type="SUPFAM" id="SSF103647">
    <property type="entry name" value="TSP type-3 repeat"/>
    <property type="match status" value="1"/>
</dbReference>
<dbReference type="AlphaFoldDB" id="A0A8J3YR84"/>
<sequence>MSDFDDALERLIGDPEFRAALAADPDRALAGYTLSADERELLGAQVDGGTGGQRQVEQRTSKAGLFGLLSPLGGTGLSDALRGGDVVPGGGGGDGHIGGITRGGEPFAPGRGFHTGGGIGIGGHGTSGPGITTGGAMPGMPATDGLHAAPGAPTDGLDPGAAPAHGSFAHSGDALDTAHDRVAPAAHGTLADRPYETRVDADGDGRWDDFTAVDRGARGYDLVVDSDGDGRADFVGHDYDRDGLIDAATTDDDGDGRLDSTWVDTDGDGWLDRRGPLPEEPPAAGGGRHRAG</sequence>
<dbReference type="InterPro" id="IPR028974">
    <property type="entry name" value="TSP_type-3_rpt"/>
</dbReference>
<evidence type="ECO:0000313" key="2">
    <source>
        <dbReference type="EMBL" id="GIJ50189.1"/>
    </source>
</evidence>
<feature type="region of interest" description="Disordered" evidence="1">
    <location>
        <begin position="245"/>
        <end position="292"/>
    </location>
</feature>
<dbReference type="Proteomes" id="UP000619260">
    <property type="component" value="Unassembled WGS sequence"/>
</dbReference>
<keyword evidence="3" id="KW-1185">Reference proteome</keyword>
<dbReference type="RefSeq" id="WP_203903625.1">
    <property type="nucleotide sequence ID" value="NZ_BOPF01000033.1"/>
</dbReference>
<protein>
    <submittedName>
        <fullName evidence="2">Uncharacterized protein</fullName>
    </submittedName>
</protein>
<proteinExistence type="predicted"/>